<evidence type="ECO:0000313" key="2">
    <source>
        <dbReference type="Proteomes" id="UP001621714"/>
    </source>
</evidence>
<dbReference type="EMBL" id="JBANFI010000005">
    <property type="protein sequence ID" value="MFK7161187.1"/>
    <property type="molecule type" value="Genomic_DNA"/>
</dbReference>
<organism evidence="1 2">
    <name type="scientific">Marinospirillum alkalitolerans</name>
    <dbReference type="NCBI Taxonomy" id="3123374"/>
    <lineage>
        <taxon>Bacteria</taxon>
        <taxon>Pseudomonadati</taxon>
        <taxon>Pseudomonadota</taxon>
        <taxon>Gammaproteobacteria</taxon>
        <taxon>Oceanospirillales</taxon>
        <taxon>Oceanospirillaceae</taxon>
        <taxon>Marinospirillum</taxon>
    </lineage>
</organism>
<dbReference type="Gene3D" id="3.40.50.1820">
    <property type="entry name" value="alpha/beta hydrolase"/>
    <property type="match status" value="1"/>
</dbReference>
<evidence type="ECO:0008006" key="3">
    <source>
        <dbReference type="Google" id="ProtNLM"/>
    </source>
</evidence>
<reference evidence="1 2" key="1">
    <citation type="submission" date="2024-02" db="EMBL/GenBank/DDBJ databases">
        <title>Marinospirillum sp. MEB 164 isolated from Lonar lake sediment.</title>
        <authorList>
            <person name="Joshi A."/>
            <person name="Thite S."/>
        </authorList>
    </citation>
    <scope>NUCLEOTIDE SEQUENCE [LARGE SCALE GENOMIC DNA]</scope>
    <source>
        <strain evidence="1 2">MEB164</strain>
    </source>
</reference>
<accession>A0ABW8Q0M1</accession>
<sequence length="323" mass="37101">MPARKTQPSIIEERITVPLPNQQMAQLIRLYPAQTPGRAVFLLHGLMDDANTFFDHHNRSGLAYVLAREGYDVYLGELRLRRVHPKLLKNQDFSLKQVLNEDLPALVRAMHKRAQPQPAIWMGQGLGCLLLSSYLARHPEDLERILGMVHFSPLRELQAAGRLKHLWINWLHERGLKFLSNLLGYVPAVNLKVGRCNEGRQYYQDALNWLKSPWVDDEGFDYHAAIQQLNWPPSLYFASLAHAWRASDADARAFMFDLGEHNGRLIKLGRHVGNQRNYKATQLCLEQAAEDDYYPLILEWLVELARTAPVADEPSRSARARDQ</sequence>
<dbReference type="InterPro" id="IPR029058">
    <property type="entry name" value="AB_hydrolase_fold"/>
</dbReference>
<dbReference type="SUPFAM" id="SSF53474">
    <property type="entry name" value="alpha/beta-Hydrolases"/>
    <property type="match status" value="1"/>
</dbReference>
<evidence type="ECO:0000313" key="1">
    <source>
        <dbReference type="EMBL" id="MFK7161187.1"/>
    </source>
</evidence>
<proteinExistence type="predicted"/>
<gene>
    <name evidence="1" type="ORF">V6U78_09080</name>
</gene>
<comment type="caution">
    <text evidence="1">The sequence shown here is derived from an EMBL/GenBank/DDBJ whole genome shotgun (WGS) entry which is preliminary data.</text>
</comment>
<name>A0ABW8Q0M1_9GAMM</name>
<dbReference type="Proteomes" id="UP001621714">
    <property type="component" value="Unassembled WGS sequence"/>
</dbReference>
<keyword evidence="2" id="KW-1185">Reference proteome</keyword>
<dbReference type="RefSeq" id="WP_405339638.1">
    <property type="nucleotide sequence ID" value="NZ_JBANFI010000005.1"/>
</dbReference>
<dbReference type="PANTHER" id="PTHR11005">
    <property type="entry name" value="LYSOSOMAL ACID LIPASE-RELATED"/>
    <property type="match status" value="1"/>
</dbReference>
<protein>
    <recommendedName>
        <fullName evidence="3">Serine aminopeptidase S33 domain-containing protein</fullName>
    </recommendedName>
</protein>